<evidence type="ECO:0000256" key="1">
    <source>
        <dbReference type="ARBA" id="ARBA00023015"/>
    </source>
</evidence>
<gene>
    <name evidence="5" type="ORF">MHL29_02475</name>
</gene>
<dbReference type="SMART" id="SM00418">
    <property type="entry name" value="HTH_ARSR"/>
    <property type="match status" value="1"/>
</dbReference>
<dbReference type="SUPFAM" id="SSF46785">
    <property type="entry name" value="Winged helix' DNA-binding domain"/>
    <property type="match status" value="1"/>
</dbReference>
<organism evidence="5 6">
    <name type="scientific">Arsenicicoccus bolidensis</name>
    <dbReference type="NCBI Taxonomy" id="229480"/>
    <lineage>
        <taxon>Bacteria</taxon>
        <taxon>Bacillati</taxon>
        <taxon>Actinomycetota</taxon>
        <taxon>Actinomycetes</taxon>
        <taxon>Micrococcales</taxon>
        <taxon>Intrasporangiaceae</taxon>
        <taxon>Arsenicicoccus</taxon>
    </lineage>
</organism>
<dbReference type="EMBL" id="JAKRCV010000004">
    <property type="protein sequence ID" value="MCG7320761.1"/>
    <property type="molecule type" value="Genomic_DNA"/>
</dbReference>
<keyword evidence="3" id="KW-0804">Transcription</keyword>
<evidence type="ECO:0000313" key="6">
    <source>
        <dbReference type="Proteomes" id="UP001521931"/>
    </source>
</evidence>
<evidence type="ECO:0000259" key="4">
    <source>
        <dbReference type="SMART" id="SM00418"/>
    </source>
</evidence>
<dbReference type="CDD" id="cd00090">
    <property type="entry name" value="HTH_ARSR"/>
    <property type="match status" value="1"/>
</dbReference>
<reference evidence="5 6" key="1">
    <citation type="submission" date="2022-02" db="EMBL/GenBank/DDBJ databases">
        <title>Uncovering new skin microbiome diversity through culturing and metagenomics.</title>
        <authorList>
            <person name="Conlan S."/>
            <person name="Deming C."/>
            <person name="Nisc Comparative Sequencing Program N."/>
            <person name="Segre J.A."/>
        </authorList>
    </citation>
    <scope>NUCLEOTIDE SEQUENCE [LARGE SCALE GENOMIC DNA]</scope>
    <source>
        <strain evidence="5 6">ACRQZ</strain>
    </source>
</reference>
<evidence type="ECO:0000313" key="5">
    <source>
        <dbReference type="EMBL" id="MCG7320761.1"/>
    </source>
</evidence>
<dbReference type="InterPro" id="IPR036390">
    <property type="entry name" value="WH_DNA-bd_sf"/>
</dbReference>
<dbReference type="PANTHER" id="PTHR43132">
    <property type="entry name" value="ARSENICAL RESISTANCE OPERON REPRESSOR ARSR-RELATED"/>
    <property type="match status" value="1"/>
</dbReference>
<comment type="caution">
    <text evidence="5">The sequence shown here is derived from an EMBL/GenBank/DDBJ whole genome shotgun (WGS) entry which is preliminary data.</text>
</comment>
<evidence type="ECO:0000256" key="3">
    <source>
        <dbReference type="ARBA" id="ARBA00023163"/>
    </source>
</evidence>
<name>A0ABS9PYQ8_9MICO</name>
<dbReference type="PANTHER" id="PTHR43132:SF8">
    <property type="entry name" value="HTH-TYPE TRANSCRIPTIONAL REGULATOR KMTR"/>
    <property type="match status" value="1"/>
</dbReference>
<dbReference type="InterPro" id="IPR036388">
    <property type="entry name" value="WH-like_DNA-bd_sf"/>
</dbReference>
<dbReference type="Gene3D" id="1.10.10.10">
    <property type="entry name" value="Winged helix-like DNA-binding domain superfamily/Winged helix DNA-binding domain"/>
    <property type="match status" value="1"/>
</dbReference>
<dbReference type="InterPro" id="IPR011991">
    <property type="entry name" value="ArsR-like_HTH"/>
</dbReference>
<sequence>MADLLLSSSDVARVRFVTTRTQELAMSLRVLQHDVTGLHRSWVRSARERLAAEPAIDLGLLVALVPPEGFLADVLTPSFLSTPADLEAELAGVRALGPRVLLRDVDLLRKQPHDATVGAVLARLGAEPEVGLERVVAAMRGYWELVLADRWGAIRRLLDADIVQRSTRLAARGLEPLLGELSPRVHLLPDRLEVAGSFYPAEHFEGGRGLLLHPSVFAGPRGLIGLQEPLVPTIIYHALGVGNLWAAEELDHEHALDDVLGRTRAQLLRATGVPASTTELACLLELSPGTVSEHLAMLRRADLVASARSGRAVLYRRTDLAQQLLDRSARCDGS</sequence>
<protein>
    <submittedName>
        <fullName evidence="5">ArsR family transcriptional regulator</fullName>
    </submittedName>
</protein>
<accession>A0ABS9PYQ8</accession>
<keyword evidence="1" id="KW-0805">Transcription regulation</keyword>
<dbReference type="Pfam" id="PF01022">
    <property type="entry name" value="HTH_5"/>
    <property type="match status" value="1"/>
</dbReference>
<proteinExistence type="predicted"/>
<dbReference type="RefSeq" id="WP_239261958.1">
    <property type="nucleotide sequence ID" value="NZ_JAKRCV010000004.1"/>
</dbReference>
<dbReference type="Proteomes" id="UP001521931">
    <property type="component" value="Unassembled WGS sequence"/>
</dbReference>
<dbReference type="InterPro" id="IPR001845">
    <property type="entry name" value="HTH_ArsR_DNA-bd_dom"/>
</dbReference>
<feature type="domain" description="HTH arsR-type" evidence="4">
    <location>
        <begin position="258"/>
        <end position="326"/>
    </location>
</feature>
<dbReference type="InterPro" id="IPR051011">
    <property type="entry name" value="Metal_resp_trans_reg"/>
</dbReference>
<evidence type="ECO:0000256" key="2">
    <source>
        <dbReference type="ARBA" id="ARBA00023125"/>
    </source>
</evidence>
<keyword evidence="2" id="KW-0238">DNA-binding</keyword>
<keyword evidence="6" id="KW-1185">Reference proteome</keyword>